<keyword evidence="5" id="KW-1185">Reference proteome</keyword>
<keyword evidence="1 2" id="KW-0597">Phosphoprotein</keyword>
<dbReference type="InterPro" id="IPR011006">
    <property type="entry name" value="CheY-like_superfamily"/>
</dbReference>
<dbReference type="Gene3D" id="3.40.50.2300">
    <property type="match status" value="1"/>
</dbReference>
<dbReference type="EMBL" id="CAKLDM010000003">
    <property type="protein sequence ID" value="CAH0542920.1"/>
    <property type="molecule type" value="Genomic_DNA"/>
</dbReference>
<dbReference type="Proteomes" id="UP000838748">
    <property type="component" value="Unassembled WGS sequence"/>
</dbReference>
<dbReference type="CDD" id="cd17546">
    <property type="entry name" value="REC_hyHK_CKI1_RcsC-like"/>
    <property type="match status" value="1"/>
</dbReference>
<dbReference type="SMART" id="SM00448">
    <property type="entry name" value="REC"/>
    <property type="match status" value="1"/>
</dbReference>
<protein>
    <submittedName>
        <fullName evidence="4">Protein-glutamate methylesterase/protein-glutamine glutaminase</fullName>
        <ecNumber evidence="4">3.5.1.44</ecNumber>
    </submittedName>
</protein>
<evidence type="ECO:0000256" key="2">
    <source>
        <dbReference type="PROSITE-ProRule" id="PRU00169"/>
    </source>
</evidence>
<feature type="domain" description="Response regulatory" evidence="3">
    <location>
        <begin position="16"/>
        <end position="136"/>
    </location>
</feature>
<reference evidence="4" key="1">
    <citation type="submission" date="2021-11" db="EMBL/GenBank/DDBJ databases">
        <authorList>
            <person name="Rodrigo-Torres L."/>
            <person name="Arahal R. D."/>
            <person name="Lucena T."/>
        </authorList>
    </citation>
    <scope>NUCLEOTIDE SEQUENCE</scope>
    <source>
        <strain evidence="4">CECT 7928</strain>
    </source>
</reference>
<dbReference type="PROSITE" id="PS50110">
    <property type="entry name" value="RESPONSE_REGULATORY"/>
    <property type="match status" value="1"/>
</dbReference>
<comment type="caution">
    <text evidence="4">The sequence shown here is derived from an EMBL/GenBank/DDBJ whole genome shotgun (WGS) entry which is preliminary data.</text>
</comment>
<dbReference type="SUPFAM" id="SSF52172">
    <property type="entry name" value="CheY-like"/>
    <property type="match status" value="1"/>
</dbReference>
<dbReference type="EC" id="3.5.1.44" evidence="4"/>
<name>A0ABN8EC59_9VIBR</name>
<dbReference type="GO" id="GO:0050568">
    <property type="term" value="F:protein-glutamine glutaminase activity"/>
    <property type="evidence" value="ECO:0007669"/>
    <property type="project" value="UniProtKB-EC"/>
</dbReference>
<feature type="modified residue" description="4-aspartylphosphate" evidence="2">
    <location>
        <position position="68"/>
    </location>
</feature>
<dbReference type="PANTHER" id="PTHR44591:SF3">
    <property type="entry name" value="RESPONSE REGULATORY DOMAIN-CONTAINING PROTEIN"/>
    <property type="match status" value="1"/>
</dbReference>
<dbReference type="InterPro" id="IPR001789">
    <property type="entry name" value="Sig_transdc_resp-reg_receiver"/>
</dbReference>
<dbReference type="InterPro" id="IPR050595">
    <property type="entry name" value="Bact_response_regulator"/>
</dbReference>
<proteinExistence type="predicted"/>
<evidence type="ECO:0000313" key="4">
    <source>
        <dbReference type="EMBL" id="CAH0542920.1"/>
    </source>
</evidence>
<evidence type="ECO:0000313" key="5">
    <source>
        <dbReference type="Proteomes" id="UP000838748"/>
    </source>
</evidence>
<gene>
    <name evidence="4" type="primary">cheB_4</name>
    <name evidence="4" type="ORF">VMF7928_04298</name>
</gene>
<dbReference type="Pfam" id="PF00072">
    <property type="entry name" value="Response_reg"/>
    <property type="match status" value="1"/>
</dbReference>
<accession>A0ABN8EC59</accession>
<evidence type="ECO:0000259" key="3">
    <source>
        <dbReference type="PROSITE" id="PS50110"/>
    </source>
</evidence>
<organism evidence="4 5">
    <name type="scientific">Vibrio marisflavi CECT 7928</name>
    <dbReference type="NCBI Taxonomy" id="634439"/>
    <lineage>
        <taxon>Bacteria</taxon>
        <taxon>Pseudomonadati</taxon>
        <taxon>Pseudomonadota</taxon>
        <taxon>Gammaproteobacteria</taxon>
        <taxon>Vibrionales</taxon>
        <taxon>Vibrionaceae</taxon>
        <taxon>Vibrio</taxon>
    </lineage>
</organism>
<keyword evidence="4" id="KW-0378">Hydrolase</keyword>
<sequence length="137" mass="14878">MCALLHIDCGGNMTKEILIVDDSASCLELVKSLITSHFEFALKLTTCTNGVEAKQTLAQNSFDLVITDIVMPEMDGYELIRYIRSNQHVPIVALSAGNGKLDTELTLNVAQAIGANAVVSKLQLDTDLIKTVQPFLI</sequence>
<evidence type="ECO:0000256" key="1">
    <source>
        <dbReference type="ARBA" id="ARBA00022553"/>
    </source>
</evidence>
<dbReference type="PANTHER" id="PTHR44591">
    <property type="entry name" value="STRESS RESPONSE REGULATOR PROTEIN 1"/>
    <property type="match status" value="1"/>
</dbReference>